<keyword evidence="4" id="KW-1185">Reference proteome</keyword>
<comment type="caution">
    <text evidence="3">The sequence shown here is derived from an EMBL/GenBank/DDBJ whole genome shotgun (WGS) entry which is preliminary data.</text>
</comment>
<evidence type="ECO:0000313" key="3">
    <source>
        <dbReference type="EMBL" id="TWU47908.1"/>
    </source>
</evidence>
<sequence precursor="true">MSTRRLSIALLVLGITGAAASDSASACCLTDWLFGRTATPYSAGYAPYGASYTPIGSPQILTTPIGSTPYSAGYAPNYPANYASGYTALPLTPPAYSSGVFQAQRPAYYDNPSVYTGLPTAANAQAAYSVPITSNYRGGMAASAGNIGAANTYPNSAYSSGMPINSSYASPYSANYQSAAPASMLPTTQVTPLFPPQQQPVRSGLSRFFGSIFGTNYNSSYYRAPVTYYRPVTSVDPMLGTTVTVQRPCTSTITQVQRTPYSSMLATQPAPIYGQPSSDCQTQPGMYGPSGYSQVNPYGQQAIGGVGQASAIGTSPSQFTVPIPSTAPSLPSDYGYGNSNQPTVSPLTGSPSDPRPQSGAGDLAPIDQPRLDSYQRSETSSRQDYDSDYAPAPPSYSAPSYSAPNYLDPQPSAAPTPTETQPREAAPKSYWQLQDADDSTAMIRAETQPRATATAPRFSAPRDPASLTLPSFTAAEPIRAPGNEPSPFESLDATRSGVSRANFEAPPLPPARSYPPADANSASSRSKWQGTPAREVALVRNETTRNENAVRPAAAAPKPKAEPKRDSRWFTVQP</sequence>
<dbReference type="AlphaFoldDB" id="A0A5C6EGH9"/>
<dbReference type="RefSeq" id="WP_146536352.1">
    <property type="nucleotide sequence ID" value="NZ_SJPX01000005.1"/>
</dbReference>
<evidence type="ECO:0000256" key="2">
    <source>
        <dbReference type="SAM" id="SignalP"/>
    </source>
</evidence>
<name>A0A5C6EGH9_9BACT</name>
<feature type="compositionally biased region" description="Polar residues" evidence="1">
    <location>
        <begin position="337"/>
        <end position="351"/>
    </location>
</feature>
<feature type="compositionally biased region" description="Basic and acidic residues" evidence="1">
    <location>
        <begin position="559"/>
        <end position="568"/>
    </location>
</feature>
<evidence type="ECO:0000313" key="4">
    <source>
        <dbReference type="Proteomes" id="UP000317977"/>
    </source>
</evidence>
<dbReference type="EMBL" id="SJPX01000005">
    <property type="protein sequence ID" value="TWU47908.1"/>
    <property type="molecule type" value="Genomic_DNA"/>
</dbReference>
<gene>
    <name evidence="3" type="ORF">Poly59_47520</name>
</gene>
<keyword evidence="2" id="KW-0732">Signal</keyword>
<feature type="compositionally biased region" description="Polar residues" evidence="1">
    <location>
        <begin position="275"/>
        <end position="284"/>
    </location>
</feature>
<feature type="signal peptide" evidence="2">
    <location>
        <begin position="1"/>
        <end position="20"/>
    </location>
</feature>
<reference evidence="3 4" key="1">
    <citation type="submission" date="2019-02" db="EMBL/GenBank/DDBJ databases">
        <title>Deep-cultivation of Planctomycetes and their phenomic and genomic characterization uncovers novel biology.</title>
        <authorList>
            <person name="Wiegand S."/>
            <person name="Jogler M."/>
            <person name="Boedeker C."/>
            <person name="Pinto D."/>
            <person name="Vollmers J."/>
            <person name="Rivas-Marin E."/>
            <person name="Kohn T."/>
            <person name="Peeters S.H."/>
            <person name="Heuer A."/>
            <person name="Rast P."/>
            <person name="Oberbeckmann S."/>
            <person name="Bunk B."/>
            <person name="Jeske O."/>
            <person name="Meyerdierks A."/>
            <person name="Storesund J.E."/>
            <person name="Kallscheuer N."/>
            <person name="Luecker S."/>
            <person name="Lage O.M."/>
            <person name="Pohl T."/>
            <person name="Merkel B.J."/>
            <person name="Hornburger P."/>
            <person name="Mueller R.-W."/>
            <person name="Bruemmer F."/>
            <person name="Labrenz M."/>
            <person name="Spormann A.M."/>
            <person name="Op Den Camp H."/>
            <person name="Overmann J."/>
            <person name="Amann R."/>
            <person name="Jetten M.S.M."/>
            <person name="Mascher T."/>
            <person name="Medema M.H."/>
            <person name="Devos D.P."/>
            <person name="Kaster A.-K."/>
            <person name="Ovreas L."/>
            <person name="Rohde M."/>
            <person name="Galperin M.Y."/>
            <person name="Jogler C."/>
        </authorList>
    </citation>
    <scope>NUCLEOTIDE SEQUENCE [LARGE SCALE GENOMIC DNA]</scope>
    <source>
        <strain evidence="3 4">Poly59</strain>
    </source>
</reference>
<feature type="chain" id="PRO_5022877772" evidence="2">
    <location>
        <begin position="21"/>
        <end position="574"/>
    </location>
</feature>
<accession>A0A5C6EGH9</accession>
<evidence type="ECO:0000256" key="1">
    <source>
        <dbReference type="SAM" id="MobiDB-lite"/>
    </source>
</evidence>
<feature type="compositionally biased region" description="Polar residues" evidence="1">
    <location>
        <begin position="520"/>
        <end position="529"/>
    </location>
</feature>
<proteinExistence type="predicted"/>
<dbReference type="OrthoDB" id="292767at2"/>
<dbReference type="Proteomes" id="UP000317977">
    <property type="component" value="Unassembled WGS sequence"/>
</dbReference>
<protein>
    <submittedName>
        <fullName evidence="3">Uncharacterized protein</fullName>
    </submittedName>
</protein>
<feature type="region of interest" description="Disordered" evidence="1">
    <location>
        <begin position="320"/>
        <end position="574"/>
    </location>
</feature>
<feature type="region of interest" description="Disordered" evidence="1">
    <location>
        <begin position="267"/>
        <end position="293"/>
    </location>
</feature>
<organism evidence="3 4">
    <name type="scientific">Rubripirellula reticaptiva</name>
    <dbReference type="NCBI Taxonomy" id="2528013"/>
    <lineage>
        <taxon>Bacteria</taxon>
        <taxon>Pseudomonadati</taxon>
        <taxon>Planctomycetota</taxon>
        <taxon>Planctomycetia</taxon>
        <taxon>Pirellulales</taxon>
        <taxon>Pirellulaceae</taxon>
        <taxon>Rubripirellula</taxon>
    </lineage>
</organism>
<feature type="compositionally biased region" description="Basic and acidic residues" evidence="1">
    <location>
        <begin position="369"/>
        <end position="385"/>
    </location>
</feature>